<accession>B3NI80</accession>
<keyword evidence="3" id="KW-0812">Transmembrane</keyword>
<keyword evidence="1" id="KW-0433">Leucine-rich repeat</keyword>
<feature type="transmembrane region" description="Helical" evidence="3">
    <location>
        <begin position="542"/>
        <end position="564"/>
    </location>
</feature>
<evidence type="ECO:0000256" key="3">
    <source>
        <dbReference type="SAM" id="Phobius"/>
    </source>
</evidence>
<dbReference type="InterPro" id="IPR032675">
    <property type="entry name" value="LRR_dom_sf"/>
</dbReference>
<reference evidence="4 5" key="1">
    <citation type="journal article" date="2007" name="Nature">
        <title>Evolution of genes and genomes on the Drosophila phylogeny.</title>
        <authorList>
            <consortium name="Drosophila 12 Genomes Consortium"/>
            <person name="Clark A.G."/>
            <person name="Eisen M.B."/>
            <person name="Smith D.R."/>
            <person name="Bergman C.M."/>
            <person name="Oliver B."/>
            <person name="Markow T.A."/>
            <person name="Kaufman T.C."/>
            <person name="Kellis M."/>
            <person name="Gelbart W."/>
            <person name="Iyer V.N."/>
            <person name="Pollard D.A."/>
            <person name="Sackton T.B."/>
            <person name="Larracuente A.M."/>
            <person name="Singh N.D."/>
            <person name="Abad J.P."/>
            <person name="Abt D.N."/>
            <person name="Adryan B."/>
            <person name="Aguade M."/>
            <person name="Akashi H."/>
            <person name="Anderson W.W."/>
            <person name="Aquadro C.F."/>
            <person name="Ardell D.H."/>
            <person name="Arguello R."/>
            <person name="Artieri C.G."/>
            <person name="Barbash D.A."/>
            <person name="Barker D."/>
            <person name="Barsanti P."/>
            <person name="Batterham P."/>
            <person name="Batzoglou S."/>
            <person name="Begun D."/>
            <person name="Bhutkar A."/>
            <person name="Blanco E."/>
            <person name="Bosak S.A."/>
            <person name="Bradley R.K."/>
            <person name="Brand A.D."/>
            <person name="Brent M.R."/>
            <person name="Brooks A.N."/>
            <person name="Brown R.H."/>
            <person name="Butlin R.K."/>
            <person name="Caggese C."/>
            <person name="Calvi B.R."/>
            <person name="Bernardo de Carvalho A."/>
            <person name="Caspi A."/>
            <person name="Castrezana S."/>
            <person name="Celniker S.E."/>
            <person name="Chang J.L."/>
            <person name="Chapple C."/>
            <person name="Chatterji S."/>
            <person name="Chinwalla A."/>
            <person name="Civetta A."/>
            <person name="Clifton S.W."/>
            <person name="Comeron J.M."/>
            <person name="Costello J.C."/>
            <person name="Coyne J.A."/>
            <person name="Daub J."/>
            <person name="David R.G."/>
            <person name="Delcher A.L."/>
            <person name="Delehaunty K."/>
            <person name="Do C.B."/>
            <person name="Ebling H."/>
            <person name="Edwards K."/>
            <person name="Eickbush T."/>
            <person name="Evans J.D."/>
            <person name="Filipski A."/>
            <person name="Findeiss S."/>
            <person name="Freyhult E."/>
            <person name="Fulton L."/>
            <person name="Fulton R."/>
            <person name="Garcia A.C."/>
            <person name="Gardiner A."/>
            <person name="Garfield D.A."/>
            <person name="Garvin B.E."/>
            <person name="Gibson G."/>
            <person name="Gilbert D."/>
            <person name="Gnerre S."/>
            <person name="Godfrey J."/>
            <person name="Good R."/>
            <person name="Gotea V."/>
            <person name="Gravely B."/>
            <person name="Greenberg A.J."/>
            <person name="Griffiths-Jones S."/>
            <person name="Gross S."/>
            <person name="Guigo R."/>
            <person name="Gustafson E.A."/>
            <person name="Haerty W."/>
            <person name="Hahn M.W."/>
            <person name="Halligan D.L."/>
            <person name="Halpern A.L."/>
            <person name="Halter G.M."/>
            <person name="Han M.V."/>
            <person name="Heger A."/>
            <person name="Hillier L."/>
            <person name="Hinrichs A.S."/>
            <person name="Holmes I."/>
            <person name="Hoskins R.A."/>
            <person name="Hubisz M.J."/>
            <person name="Hultmark D."/>
            <person name="Huntley M.A."/>
            <person name="Jaffe D.B."/>
            <person name="Jagadeeshan S."/>
            <person name="Jeck W.R."/>
            <person name="Johnson J."/>
            <person name="Jones C.D."/>
            <person name="Jordan W.C."/>
            <person name="Karpen G.H."/>
            <person name="Kataoka E."/>
            <person name="Keightley P.D."/>
            <person name="Kheradpour P."/>
            <person name="Kirkness E.F."/>
            <person name="Koerich L.B."/>
            <person name="Kristiansen K."/>
            <person name="Kudrna D."/>
            <person name="Kulathinal R.J."/>
            <person name="Kumar S."/>
            <person name="Kwok R."/>
            <person name="Lander E."/>
            <person name="Langley C.H."/>
            <person name="Lapoint R."/>
            <person name="Lazzaro B.P."/>
            <person name="Lee S.J."/>
            <person name="Levesque L."/>
            <person name="Li R."/>
            <person name="Lin C.F."/>
            <person name="Lin M.F."/>
            <person name="Lindblad-Toh K."/>
            <person name="Llopart A."/>
            <person name="Long M."/>
            <person name="Low L."/>
            <person name="Lozovsky E."/>
            <person name="Lu J."/>
            <person name="Luo M."/>
            <person name="Machado C.A."/>
            <person name="Makalowski W."/>
            <person name="Marzo M."/>
            <person name="Matsuda M."/>
            <person name="Matzkin L."/>
            <person name="McAllister B."/>
            <person name="McBride C.S."/>
            <person name="McKernan B."/>
            <person name="McKernan K."/>
            <person name="Mendez-Lago M."/>
            <person name="Minx P."/>
            <person name="Mollenhauer M.U."/>
            <person name="Montooth K."/>
            <person name="Mount S.M."/>
            <person name="Mu X."/>
            <person name="Myers E."/>
            <person name="Negre B."/>
            <person name="Newfeld S."/>
            <person name="Nielsen R."/>
            <person name="Noor M.A."/>
            <person name="O'Grady P."/>
            <person name="Pachter L."/>
            <person name="Papaceit M."/>
            <person name="Parisi M.J."/>
            <person name="Parisi M."/>
            <person name="Parts L."/>
            <person name="Pedersen J.S."/>
            <person name="Pesole G."/>
            <person name="Phillippy A.M."/>
            <person name="Ponting C.P."/>
            <person name="Pop M."/>
            <person name="Porcelli D."/>
            <person name="Powell J.R."/>
            <person name="Prohaska S."/>
            <person name="Pruitt K."/>
            <person name="Puig M."/>
            <person name="Quesneville H."/>
            <person name="Ram K.R."/>
            <person name="Rand D."/>
            <person name="Rasmussen M.D."/>
            <person name="Reed L.K."/>
            <person name="Reenan R."/>
            <person name="Reily A."/>
            <person name="Remington K.A."/>
            <person name="Rieger T.T."/>
            <person name="Ritchie M.G."/>
            <person name="Robin C."/>
            <person name="Rogers Y.H."/>
            <person name="Rohde C."/>
            <person name="Rozas J."/>
            <person name="Rubenfield M.J."/>
            <person name="Ruiz A."/>
            <person name="Russo S."/>
            <person name="Salzberg S.L."/>
            <person name="Sanchez-Gracia A."/>
            <person name="Saranga D.J."/>
            <person name="Sato H."/>
            <person name="Schaeffer S.W."/>
            <person name="Schatz M.C."/>
            <person name="Schlenke T."/>
            <person name="Schwartz R."/>
            <person name="Segarra C."/>
            <person name="Singh R.S."/>
            <person name="Sirot L."/>
            <person name="Sirota M."/>
            <person name="Sisneros N.B."/>
            <person name="Smith C.D."/>
            <person name="Smith T.F."/>
            <person name="Spieth J."/>
            <person name="Stage D.E."/>
            <person name="Stark A."/>
            <person name="Stephan W."/>
            <person name="Strausberg R.L."/>
            <person name="Strempel S."/>
            <person name="Sturgill D."/>
            <person name="Sutton G."/>
            <person name="Sutton G.G."/>
            <person name="Tao W."/>
            <person name="Teichmann S."/>
            <person name="Tobari Y.N."/>
            <person name="Tomimura Y."/>
            <person name="Tsolas J.M."/>
            <person name="Valente V.L."/>
            <person name="Venter E."/>
            <person name="Venter J.C."/>
            <person name="Vicario S."/>
            <person name="Vieira F.G."/>
            <person name="Vilella A.J."/>
            <person name="Villasante A."/>
            <person name="Walenz B."/>
            <person name="Wang J."/>
            <person name="Wasserman M."/>
            <person name="Watts T."/>
            <person name="Wilson D."/>
            <person name="Wilson R.K."/>
            <person name="Wing R.A."/>
            <person name="Wolfner M.F."/>
            <person name="Wong A."/>
            <person name="Wong G.K."/>
            <person name="Wu C.I."/>
            <person name="Wu G."/>
            <person name="Yamamoto D."/>
            <person name="Yang H.P."/>
            <person name="Yang S.P."/>
            <person name="Yorke J.A."/>
            <person name="Yoshida K."/>
            <person name="Zdobnov E."/>
            <person name="Zhang P."/>
            <person name="Zhang Y."/>
            <person name="Zimin A.V."/>
            <person name="Baldwin J."/>
            <person name="Abdouelleil A."/>
            <person name="Abdulkadir J."/>
            <person name="Abebe A."/>
            <person name="Abera B."/>
            <person name="Abreu J."/>
            <person name="Acer S.C."/>
            <person name="Aftuck L."/>
            <person name="Alexander A."/>
            <person name="An P."/>
            <person name="Anderson E."/>
            <person name="Anderson S."/>
            <person name="Arachi H."/>
            <person name="Azer M."/>
            <person name="Bachantsang P."/>
            <person name="Barry A."/>
            <person name="Bayul T."/>
            <person name="Berlin A."/>
            <person name="Bessette D."/>
            <person name="Bloom T."/>
            <person name="Blye J."/>
            <person name="Boguslavskiy L."/>
            <person name="Bonnet C."/>
            <person name="Boukhgalter B."/>
            <person name="Bourzgui I."/>
            <person name="Brown A."/>
            <person name="Cahill P."/>
            <person name="Channer S."/>
            <person name="Cheshatsang Y."/>
            <person name="Chuda L."/>
            <person name="Citroen M."/>
            <person name="Collymore A."/>
            <person name="Cooke P."/>
            <person name="Costello M."/>
            <person name="D'Aco K."/>
            <person name="Daza R."/>
            <person name="De Haan G."/>
            <person name="DeGray S."/>
            <person name="DeMaso C."/>
            <person name="Dhargay N."/>
            <person name="Dooley K."/>
            <person name="Dooley E."/>
            <person name="Doricent M."/>
            <person name="Dorje P."/>
            <person name="Dorjee K."/>
            <person name="Dupes A."/>
            <person name="Elong R."/>
            <person name="Falk J."/>
            <person name="Farina A."/>
            <person name="Faro S."/>
            <person name="Ferguson D."/>
            <person name="Fisher S."/>
            <person name="Foley C.D."/>
            <person name="Franke A."/>
            <person name="Friedrich D."/>
            <person name="Gadbois L."/>
            <person name="Gearin G."/>
            <person name="Gearin C.R."/>
            <person name="Giannoukos G."/>
            <person name="Goode T."/>
            <person name="Graham J."/>
            <person name="Grandbois E."/>
            <person name="Grewal S."/>
            <person name="Gyaltsen K."/>
            <person name="Hafez N."/>
            <person name="Hagos B."/>
            <person name="Hall J."/>
            <person name="Henson C."/>
            <person name="Hollinger A."/>
            <person name="Honan T."/>
            <person name="Huard M.D."/>
            <person name="Hughes L."/>
            <person name="Hurhula B."/>
            <person name="Husby M.E."/>
            <person name="Kamat A."/>
            <person name="Kanga B."/>
            <person name="Kashin S."/>
            <person name="Khazanovich D."/>
            <person name="Kisner P."/>
            <person name="Lance K."/>
            <person name="Lara M."/>
            <person name="Lee W."/>
            <person name="Lennon N."/>
            <person name="Letendre F."/>
            <person name="LeVine R."/>
            <person name="Lipovsky A."/>
            <person name="Liu X."/>
            <person name="Liu J."/>
            <person name="Liu S."/>
            <person name="Lokyitsang T."/>
            <person name="Lokyitsang Y."/>
            <person name="Lubonja R."/>
            <person name="Lui A."/>
            <person name="MacDonald P."/>
            <person name="Magnisalis V."/>
            <person name="Maru K."/>
            <person name="Matthews C."/>
            <person name="McCusker W."/>
            <person name="McDonough S."/>
            <person name="Mehta T."/>
            <person name="Meldrim J."/>
            <person name="Meneus L."/>
            <person name="Mihai O."/>
            <person name="Mihalev A."/>
            <person name="Mihova T."/>
            <person name="Mittelman R."/>
            <person name="Mlenga V."/>
            <person name="Montmayeur A."/>
            <person name="Mulrain L."/>
            <person name="Navidi A."/>
            <person name="Naylor J."/>
            <person name="Negash T."/>
            <person name="Nguyen T."/>
            <person name="Nguyen N."/>
            <person name="Nicol R."/>
            <person name="Norbu C."/>
            <person name="Norbu N."/>
            <person name="Novod N."/>
            <person name="O'Neill B."/>
            <person name="Osman S."/>
            <person name="Markiewicz E."/>
            <person name="Oyono O.L."/>
            <person name="Patti C."/>
            <person name="Phunkhang P."/>
            <person name="Pierre F."/>
            <person name="Priest M."/>
            <person name="Raghuraman S."/>
            <person name="Rege F."/>
            <person name="Reyes R."/>
            <person name="Rise C."/>
            <person name="Rogov P."/>
            <person name="Ross K."/>
            <person name="Ryan E."/>
            <person name="Settipalli S."/>
            <person name="Shea T."/>
            <person name="Sherpa N."/>
            <person name="Shi L."/>
            <person name="Shih D."/>
            <person name="Sparrow T."/>
            <person name="Spaulding J."/>
            <person name="Stalker J."/>
            <person name="Stange-Thomann N."/>
            <person name="Stavropoulos S."/>
            <person name="Stone C."/>
            <person name="Strader C."/>
            <person name="Tesfaye S."/>
            <person name="Thomson T."/>
            <person name="Thoulutsang Y."/>
            <person name="Thoulutsang D."/>
            <person name="Topham K."/>
            <person name="Topping I."/>
            <person name="Tsamla T."/>
            <person name="Vassiliev H."/>
            <person name="Vo A."/>
            <person name="Wangchuk T."/>
            <person name="Wangdi T."/>
            <person name="Weiand M."/>
            <person name="Wilkinson J."/>
            <person name="Wilson A."/>
            <person name="Yadav S."/>
            <person name="Young G."/>
            <person name="Yu Q."/>
            <person name="Zembek L."/>
            <person name="Zhong D."/>
            <person name="Zimmer A."/>
            <person name="Zwirko Z."/>
            <person name="Jaffe D.B."/>
            <person name="Alvarez P."/>
            <person name="Brockman W."/>
            <person name="Butler J."/>
            <person name="Chin C."/>
            <person name="Gnerre S."/>
            <person name="Grabherr M."/>
            <person name="Kleber M."/>
            <person name="Mauceli E."/>
            <person name="MacCallum I."/>
        </authorList>
    </citation>
    <scope>NUCLEOTIDE SEQUENCE [LARGE SCALE GENOMIC DNA]</scope>
    <source>
        <strain evidence="4 5">TSC#14021-0224.01</strain>
    </source>
</reference>
<proteinExistence type="predicted"/>
<evidence type="ECO:0008006" key="6">
    <source>
        <dbReference type="Google" id="ProtNLM"/>
    </source>
</evidence>
<dbReference type="AlphaFoldDB" id="B3NI80"/>
<reference evidence="4 5" key="2">
    <citation type="journal article" date="2008" name="Bioinformatics">
        <title>Assembly reconciliation.</title>
        <authorList>
            <person name="Zimin A.V."/>
            <person name="Smith D.R."/>
            <person name="Sutton G."/>
            <person name="Yorke J.A."/>
        </authorList>
    </citation>
    <scope>NUCLEOTIDE SEQUENCE [LARGE SCALE GENOMIC DNA]</scope>
    <source>
        <strain evidence="4 5">TSC#14021-0224.01</strain>
    </source>
</reference>
<organism evidence="4 5">
    <name type="scientific">Drosophila erecta</name>
    <name type="common">Fruit fly</name>
    <dbReference type="NCBI Taxonomy" id="7220"/>
    <lineage>
        <taxon>Eukaryota</taxon>
        <taxon>Metazoa</taxon>
        <taxon>Ecdysozoa</taxon>
        <taxon>Arthropoda</taxon>
        <taxon>Hexapoda</taxon>
        <taxon>Insecta</taxon>
        <taxon>Pterygota</taxon>
        <taxon>Neoptera</taxon>
        <taxon>Endopterygota</taxon>
        <taxon>Diptera</taxon>
        <taxon>Brachycera</taxon>
        <taxon>Muscomorpha</taxon>
        <taxon>Ephydroidea</taxon>
        <taxon>Drosophilidae</taxon>
        <taxon>Drosophila</taxon>
        <taxon>Sophophora</taxon>
    </lineage>
</organism>
<dbReference type="PROSITE" id="PS51450">
    <property type="entry name" value="LRR"/>
    <property type="match status" value="4"/>
</dbReference>
<keyword evidence="3" id="KW-1133">Transmembrane helix</keyword>
<evidence type="ECO:0000256" key="1">
    <source>
        <dbReference type="ARBA" id="ARBA00022614"/>
    </source>
</evidence>
<keyword evidence="3" id="KW-0472">Membrane</keyword>
<evidence type="ECO:0000256" key="2">
    <source>
        <dbReference type="ARBA" id="ARBA00022737"/>
    </source>
</evidence>
<dbReference type="InterPro" id="IPR003591">
    <property type="entry name" value="Leu-rich_rpt_typical-subtyp"/>
</dbReference>
<sequence length="597" mass="67676">MSVCEIALMQCTMLIGGERFVKKMNKTRRILEVILILILATSGCDGNGADIPLRCDEYDSMGFMDVNEAFCTVTGFTVTHSQNVVIKNIPPGNMVKFMKFYESTLLYMPFHLFETFPYLKTLDVSNTNILELTRNAFSAASNLTYLNLAYNNLTSIQTSVFIGANVLMRLDLSYNEISSLSVNAFCGLHTISQIFLTGNLLKELHNDIFKDNEYLEKVSIEGNLLSSIQPEVFRNMRRIKEVNLSNNRLVFIHPDTFADAASLENLVLSYNELKNFQLTEKNIVHQLHLDNNYLTNLTINATRFVRASHNRISQLFLHQSLHIETLDLSANNLTNISNITNITHMLYLDVSDNPIGPLNVSTFSQFKRLRGLNLRGIGIRELKFGMFSKQKYLEELDLSFNNLTSLDLDMFVPYLTNLRKLLIDGNGLTELQGNHSFSQAFPQLQKLGVSRNRFNCSYLHHLLIPPSLAESVLLNIEPDTNLEETPHIRDVSCISQSQEAVNASFTAEESRLESQIHMLSKQLEIVGFHSKNLELHLAFLQVFAYVMGGLVLVGVVTLIILRYLKHQRSGRYDRSSIVFRSNATMEANLTLGSEDLQ</sequence>
<dbReference type="PANTHER" id="PTHR24366:SF96">
    <property type="entry name" value="LEUCINE RICH REPEAT CONTAINING 53"/>
    <property type="match status" value="1"/>
</dbReference>
<name>B3NI80_DROER</name>
<gene>
    <name evidence="4" type="primary">Dere\GG13481</name>
    <name evidence="4" type="synonym">dere_GLEANR_13741</name>
    <name evidence="4" type="synonym">GG13481</name>
    <name evidence="4" type="ORF">Dere_GG13481</name>
</gene>
<dbReference type="Pfam" id="PF13516">
    <property type="entry name" value="LRR_6"/>
    <property type="match status" value="1"/>
</dbReference>
<dbReference type="Pfam" id="PF13855">
    <property type="entry name" value="LRR_8"/>
    <property type="match status" value="3"/>
</dbReference>
<dbReference type="SUPFAM" id="SSF52058">
    <property type="entry name" value="L domain-like"/>
    <property type="match status" value="1"/>
</dbReference>
<evidence type="ECO:0000313" key="4">
    <source>
        <dbReference type="EMBL" id="EDV52236.2"/>
    </source>
</evidence>
<dbReference type="PANTHER" id="PTHR24366">
    <property type="entry name" value="IG(IMMUNOGLOBULIN) AND LRR(LEUCINE RICH REPEAT) DOMAINS"/>
    <property type="match status" value="1"/>
</dbReference>
<dbReference type="Proteomes" id="UP000008711">
    <property type="component" value="Unassembled WGS sequence"/>
</dbReference>
<protein>
    <recommendedName>
        <fullName evidence="6">LRRCT domain-containing protein</fullName>
    </recommendedName>
</protein>
<dbReference type="eggNOG" id="KOG0619">
    <property type="taxonomic scope" value="Eukaryota"/>
</dbReference>
<dbReference type="HOGENOM" id="CLU_034326_0_0_1"/>
<dbReference type="Gene3D" id="3.80.10.10">
    <property type="entry name" value="Ribonuclease Inhibitor"/>
    <property type="match status" value="2"/>
</dbReference>
<dbReference type="EMBL" id="CH954178">
    <property type="protein sequence ID" value="EDV52236.2"/>
    <property type="molecule type" value="Genomic_DNA"/>
</dbReference>
<dbReference type="InterPro" id="IPR001611">
    <property type="entry name" value="Leu-rich_rpt"/>
</dbReference>
<keyword evidence="2" id="KW-0677">Repeat</keyword>
<dbReference type="OrthoDB" id="6022531at2759"/>
<dbReference type="SMART" id="SM00369">
    <property type="entry name" value="LRR_TYP"/>
    <property type="match status" value="8"/>
</dbReference>
<dbReference type="KEGG" id="der:6544748"/>
<keyword evidence="5" id="KW-1185">Reference proteome</keyword>
<evidence type="ECO:0000313" key="5">
    <source>
        <dbReference type="Proteomes" id="UP000008711"/>
    </source>
</evidence>